<evidence type="ECO:0000256" key="4">
    <source>
        <dbReference type="ARBA" id="ARBA00022533"/>
    </source>
</evidence>
<comment type="similarity">
    <text evidence="3 19">Belongs to the cyclic nucleotide phosphodiesterase family.</text>
</comment>
<feature type="binding site" evidence="18">
    <location>
        <position position="733"/>
    </location>
    <ligand>
        <name>Zn(2+)</name>
        <dbReference type="ChEBI" id="CHEBI:29105"/>
        <label>1</label>
    </ligand>
</feature>
<evidence type="ECO:0000256" key="17">
    <source>
        <dbReference type="PIRSR" id="PIRSR623088-2"/>
    </source>
</evidence>
<evidence type="ECO:0000256" key="14">
    <source>
        <dbReference type="ARBA" id="ARBA00037913"/>
    </source>
</evidence>
<keyword evidence="24" id="KW-1185">Reference proteome</keyword>
<feature type="signal peptide" evidence="21">
    <location>
        <begin position="1"/>
        <end position="18"/>
    </location>
</feature>
<dbReference type="GO" id="GO:0007165">
    <property type="term" value="P:signal transduction"/>
    <property type="evidence" value="ECO:0007669"/>
    <property type="project" value="InterPro"/>
</dbReference>
<evidence type="ECO:0000256" key="20">
    <source>
        <dbReference type="SAM" id="MobiDB-lite"/>
    </source>
</evidence>
<feature type="binding site" evidence="17">
    <location>
        <position position="897"/>
    </location>
    <ligand>
        <name>AMP</name>
        <dbReference type="ChEBI" id="CHEBI:456215"/>
    </ligand>
</feature>
<dbReference type="InterPro" id="IPR023174">
    <property type="entry name" value="PDEase_CS"/>
</dbReference>
<feature type="binding site" evidence="18">
    <location>
        <position position="734"/>
    </location>
    <ligand>
        <name>Zn(2+)</name>
        <dbReference type="ChEBI" id="CHEBI:29105"/>
        <label>1</label>
    </ligand>
</feature>
<evidence type="ECO:0000256" key="10">
    <source>
        <dbReference type="ARBA" id="ARBA00022801"/>
    </source>
</evidence>
<sequence length="959" mass="108628">MCALLFPMPACCWITTCCQQLCWSCTEKGMLLSLPFATAAAAEVDLKSNQQTDAFRKLWEVSSLESCLSNIYILLLFPSPCLVHCLACIGMRMWQGKLYCETAMGAADFPVAATLEPQAESWTATHSTTGGNVHAGCTLQEMVNAWFAERVHTIPASKEQGKNNSESNPQVCYSENTTQGTPVRKISASEFDRPLRPIVVKDSVGTLTFLSDSEKKEQMPLQPPSLSRAGDQCSRLLELVKDISSHLDVTALCHNIFLHIHELIAADRYSLFLVCEDSSNKKFLVSRLFDVAEGTTVEQASNNCIRLEWKKGIVGHVAEFGQPLNIKDAYQDSRFNAEVDQITGYKTQSILCMPIKNHREEVVGVAQAINKKSGSNGTFTDQDEKDFAAYLAFCGIVLHNAQLYETSLLENRRNQVLLDLATLIFEEQQSLEVILKKIAATILSFMQAQRCTIFIVDEDSPDTFSSVFHMESDELQESANALKREYDVSKINYMYAQYVANTMEPINITDICKDTRFPWTNGNEEKNFKHIQSLLCSPIKNAKKNKVIGVCQLVNKVDENSGKIKAFNKNDEQFVEAFAIFCGLAIQNTQMYEVVERAMAKQMVTLEILSYHTSAAEEETTELQGAIVPSAQSLKLTEFYFSDFELSDMETTLATSRMFTDLNLVQTFQMKYETLCRWILSVKKNYRKNVVYHNWRHAFNTAQCMFAALETGKIQSKLSDLEILALMIATLSHDLDHRGVNNSFIQRSEHPLAQLYCHSIMENHHFDQCLMILNSQGNQILSGLSVQDYKTVLKMIKKAILATDLALYIKRRSDFFELVNKKKFKWDDPSQKELFLSMLMTACDLSAITKPWPVQQRIAELIAAEFYDQGDKERRELNTEPIDLMNREKKDKIPSMQVGFIDAVCLELYEALTQVSESCYPLLDGCQRNKQMWQILAEQQEKNLVNGDKSQSEVNCNMD</sequence>
<comment type="cofactor">
    <cofactor evidence="2">
        <name>Zn(2+)</name>
        <dbReference type="ChEBI" id="CHEBI:29105"/>
    </cofactor>
</comment>
<dbReference type="GO" id="GO:0046872">
    <property type="term" value="F:metal ion binding"/>
    <property type="evidence" value="ECO:0007669"/>
    <property type="project" value="UniProtKB-KW"/>
</dbReference>
<dbReference type="InterPro" id="IPR036971">
    <property type="entry name" value="PDEase_catalytic_dom_sf"/>
</dbReference>
<evidence type="ECO:0000256" key="15">
    <source>
        <dbReference type="ARBA" id="ARBA00059501"/>
    </source>
</evidence>
<feature type="binding site" evidence="18">
    <location>
        <position position="734"/>
    </location>
    <ligand>
        <name>Zn(2+)</name>
        <dbReference type="ChEBI" id="CHEBI:29105"/>
        <label>2</label>
    </ligand>
</feature>
<dbReference type="Pfam" id="PF00233">
    <property type="entry name" value="PDEase_I"/>
    <property type="match status" value="1"/>
</dbReference>
<name>A0A8J1LR42_XENLA</name>
<dbReference type="InterPro" id="IPR023088">
    <property type="entry name" value="PDEase"/>
</dbReference>
<evidence type="ECO:0000256" key="5">
    <source>
        <dbReference type="ARBA" id="ARBA00022535"/>
    </source>
</evidence>
<dbReference type="InterPro" id="IPR003607">
    <property type="entry name" value="HD/PDEase_dom"/>
</dbReference>
<feature type="region of interest" description="Disordered" evidence="20">
    <location>
        <begin position="157"/>
        <end position="177"/>
    </location>
</feature>
<evidence type="ECO:0000256" key="11">
    <source>
        <dbReference type="ARBA" id="ARBA00022833"/>
    </source>
</evidence>
<reference evidence="25" key="1">
    <citation type="submission" date="2025-08" db="UniProtKB">
        <authorList>
            <consortium name="RefSeq"/>
        </authorList>
    </citation>
    <scope>IDENTIFICATION</scope>
    <source>
        <strain evidence="25">J_2021</strain>
        <tissue evidence="25">Erythrocytes</tissue>
    </source>
</reference>
<dbReference type="FunFam" id="3.30.450.40:FF:000015">
    <property type="entry name" value="Phosphodiesterase"/>
    <property type="match status" value="1"/>
</dbReference>
<evidence type="ECO:0000259" key="22">
    <source>
        <dbReference type="SMART" id="SM00065"/>
    </source>
</evidence>
<feature type="binding site" evidence="17">
    <location>
        <begin position="693"/>
        <end position="697"/>
    </location>
    <ligand>
        <name>AMP</name>
        <dbReference type="ChEBI" id="CHEBI:456215"/>
    </ligand>
</feature>
<dbReference type="FunFam" id="1.10.1300.10:FF:000003">
    <property type="entry name" value="Phosphodiesterase"/>
    <property type="match status" value="1"/>
</dbReference>
<comment type="function">
    <text evidence="15">Plays a role in signal transduction by regulating the intracellular concentration of cyclic nucleotides. This phosphodiesterase catalyzes the specific hydrolysis of cGMP to 5'-GMP. Specifically regulates nitric-oxide-generated cGMP.</text>
</comment>
<dbReference type="FunFam" id="3.30.450.40:FF:000004">
    <property type="entry name" value="Phosphodiesterase"/>
    <property type="match status" value="1"/>
</dbReference>
<keyword evidence="6" id="KW-0597">Phosphoprotein</keyword>
<dbReference type="GO" id="GO:0004115">
    <property type="term" value="F:3',5'-cyclic-AMP phosphodiesterase activity"/>
    <property type="evidence" value="ECO:0000318"/>
    <property type="project" value="GO_Central"/>
</dbReference>
<feature type="domain" description="GAF" evidence="22">
    <location>
        <begin position="430"/>
        <end position="596"/>
    </location>
</feature>
<dbReference type="SUPFAM" id="SSF55781">
    <property type="entry name" value="GAF domain-like"/>
    <property type="match status" value="2"/>
</dbReference>
<evidence type="ECO:0000256" key="13">
    <source>
        <dbReference type="ARBA" id="ARBA00036079"/>
    </source>
</evidence>
<evidence type="ECO:0000256" key="9">
    <source>
        <dbReference type="ARBA" id="ARBA00022741"/>
    </source>
</evidence>
<dbReference type="EC" id="3.1.4.-" evidence="19"/>
<dbReference type="CDD" id="cd00077">
    <property type="entry name" value="HDc"/>
    <property type="match status" value="1"/>
</dbReference>
<evidence type="ECO:0000256" key="3">
    <source>
        <dbReference type="ARBA" id="ARBA00007648"/>
    </source>
</evidence>
<evidence type="ECO:0000256" key="8">
    <source>
        <dbReference type="ARBA" id="ARBA00022737"/>
    </source>
</evidence>
<keyword evidence="10 19" id="KW-0378">Hydrolase</keyword>
<feature type="binding site" evidence="18">
    <location>
        <position position="697"/>
    </location>
    <ligand>
        <name>Zn(2+)</name>
        <dbReference type="ChEBI" id="CHEBI:29105"/>
        <label>1</label>
    </ligand>
</feature>
<keyword evidence="11" id="KW-0862">Zinc</keyword>
<evidence type="ECO:0000256" key="16">
    <source>
        <dbReference type="PIRSR" id="PIRSR623088-1"/>
    </source>
</evidence>
<evidence type="ECO:0000256" key="7">
    <source>
        <dbReference type="ARBA" id="ARBA00022723"/>
    </source>
</evidence>
<dbReference type="SMART" id="SM00065">
    <property type="entry name" value="GAF"/>
    <property type="match status" value="2"/>
</dbReference>
<evidence type="ECO:0000256" key="19">
    <source>
        <dbReference type="RuleBase" id="RU363067"/>
    </source>
</evidence>
<dbReference type="PROSITE" id="PS00126">
    <property type="entry name" value="PDEASE_I_1"/>
    <property type="match status" value="1"/>
</dbReference>
<proteinExistence type="inferred from homology"/>
<organism evidence="24 25">
    <name type="scientific">Xenopus laevis</name>
    <name type="common">African clawed frog</name>
    <dbReference type="NCBI Taxonomy" id="8355"/>
    <lineage>
        <taxon>Eukaryota</taxon>
        <taxon>Metazoa</taxon>
        <taxon>Chordata</taxon>
        <taxon>Craniata</taxon>
        <taxon>Vertebrata</taxon>
        <taxon>Euteleostomi</taxon>
        <taxon>Amphibia</taxon>
        <taxon>Batrachia</taxon>
        <taxon>Anura</taxon>
        <taxon>Pipoidea</taxon>
        <taxon>Pipidae</taxon>
        <taxon>Xenopodinae</taxon>
        <taxon>Xenopus</taxon>
        <taxon>Xenopus</taxon>
    </lineage>
</organism>
<evidence type="ECO:0000256" key="18">
    <source>
        <dbReference type="PIRSR" id="PIRSR623088-3"/>
    </source>
</evidence>
<evidence type="ECO:0000256" key="2">
    <source>
        <dbReference type="ARBA" id="ARBA00001947"/>
    </source>
</evidence>
<comment type="cofactor">
    <cofactor evidence="19">
        <name>a divalent metal cation</name>
        <dbReference type="ChEBI" id="CHEBI:60240"/>
    </cofactor>
    <text evidence="19">Binds 2 divalent metal cations per subunit. Site 1 may preferentially bind zinc ions, while site 2 has a preference for magnesium and/or manganese ions.</text>
</comment>
<dbReference type="SMART" id="SM00471">
    <property type="entry name" value="HDc"/>
    <property type="match status" value="1"/>
</dbReference>
<evidence type="ECO:0000256" key="1">
    <source>
        <dbReference type="ARBA" id="ARBA00001946"/>
    </source>
</evidence>
<dbReference type="GO" id="GO:0141162">
    <property type="term" value="P:negative regulation of cAMP/PKA signal transduction"/>
    <property type="evidence" value="ECO:0000318"/>
    <property type="project" value="GO_Central"/>
</dbReference>
<dbReference type="GO" id="GO:0030553">
    <property type="term" value="F:cGMP binding"/>
    <property type="evidence" value="ECO:0007669"/>
    <property type="project" value="UniProtKB-KW"/>
</dbReference>
<dbReference type="AlphaFoldDB" id="A0A8J1LR42"/>
<dbReference type="PANTHER" id="PTHR11347">
    <property type="entry name" value="CYCLIC NUCLEOTIDE PHOSPHODIESTERASE"/>
    <property type="match status" value="1"/>
</dbReference>
<feature type="active site" description="Proton donor" evidence="16">
    <location>
        <position position="693"/>
    </location>
</feature>
<dbReference type="InterPro" id="IPR029016">
    <property type="entry name" value="GAF-like_dom_sf"/>
</dbReference>
<dbReference type="PRINTS" id="PR00387">
    <property type="entry name" value="PDIESTERASE1"/>
</dbReference>
<comment type="catalytic activity">
    <reaction evidence="13">
        <text>3',5'-cyclic GMP + H2O = GMP + H(+)</text>
        <dbReference type="Rhea" id="RHEA:16957"/>
        <dbReference type="ChEBI" id="CHEBI:15377"/>
        <dbReference type="ChEBI" id="CHEBI:15378"/>
        <dbReference type="ChEBI" id="CHEBI:57746"/>
        <dbReference type="ChEBI" id="CHEBI:58115"/>
        <dbReference type="EC" id="3.1.4.35"/>
    </reaction>
    <physiologicalReaction direction="left-to-right" evidence="13">
        <dbReference type="Rhea" id="RHEA:16958"/>
    </physiologicalReaction>
</comment>
<dbReference type="OrthoDB" id="74705at2759"/>
<evidence type="ECO:0000256" key="21">
    <source>
        <dbReference type="SAM" id="SignalP"/>
    </source>
</evidence>
<feature type="chain" id="PRO_5035175342" description="Phosphodiesterase" evidence="21">
    <location>
        <begin position="19"/>
        <end position="959"/>
    </location>
</feature>
<evidence type="ECO:0000256" key="6">
    <source>
        <dbReference type="ARBA" id="ARBA00022553"/>
    </source>
</evidence>
<feature type="binding site" evidence="18">
    <location>
        <position position="844"/>
    </location>
    <ligand>
        <name>Zn(2+)</name>
        <dbReference type="ChEBI" id="CHEBI:29105"/>
        <label>1</label>
    </ligand>
</feature>
<keyword evidence="4" id="KW-0021">Allosteric enzyme</keyword>
<keyword evidence="5" id="KW-0140">cGMP</keyword>
<dbReference type="CTD" id="495103"/>
<keyword evidence="21" id="KW-0732">Signal</keyword>
<feature type="compositionally biased region" description="Polar residues" evidence="20">
    <location>
        <begin position="162"/>
        <end position="177"/>
    </location>
</feature>
<dbReference type="GO" id="GO:0047555">
    <property type="term" value="F:3',5'-cyclic-GMP phosphodiesterase activity"/>
    <property type="evidence" value="ECO:0000318"/>
    <property type="project" value="GO_Central"/>
</dbReference>
<dbReference type="Gene3D" id="3.30.450.40">
    <property type="match status" value="2"/>
</dbReference>
<evidence type="ECO:0000313" key="24">
    <source>
        <dbReference type="Proteomes" id="UP000186698"/>
    </source>
</evidence>
<protein>
    <recommendedName>
        <fullName evidence="19">Phosphodiesterase</fullName>
        <ecNumber evidence="19">3.1.4.-</ecNumber>
    </recommendedName>
</protein>
<gene>
    <name evidence="25" type="primary">pde5a.S</name>
    <name evidence="25" type="synonym">pde5a</name>
</gene>
<evidence type="ECO:0000313" key="25">
    <source>
        <dbReference type="RefSeq" id="XP_041431992.1"/>
    </source>
</evidence>
<dbReference type="RefSeq" id="XP_041431992.1">
    <property type="nucleotide sequence ID" value="XM_041576058.1"/>
</dbReference>
<dbReference type="InterPro" id="IPR002073">
    <property type="entry name" value="PDEase_catalytic_dom"/>
</dbReference>
<dbReference type="InterPro" id="IPR003018">
    <property type="entry name" value="GAF"/>
</dbReference>
<feature type="binding site" evidence="17">
    <location>
        <position position="734"/>
    </location>
    <ligand>
        <name>AMP</name>
        <dbReference type="ChEBI" id="CHEBI:456215"/>
    </ligand>
</feature>
<keyword evidence="9" id="KW-0547">Nucleotide-binding</keyword>
<dbReference type="SUPFAM" id="SSF109604">
    <property type="entry name" value="HD-domain/PDEase-like"/>
    <property type="match status" value="1"/>
</dbReference>
<dbReference type="GeneID" id="495103"/>
<keyword evidence="7 18" id="KW-0479">Metal-binding</keyword>
<keyword evidence="8" id="KW-0677">Repeat</keyword>
<accession>A0A8J1LR42</accession>
<comment type="cofactor">
    <cofactor evidence="1">
        <name>Mg(2+)</name>
        <dbReference type="ChEBI" id="CHEBI:18420"/>
    </cofactor>
</comment>
<comment type="pathway">
    <text evidence="14">Purine metabolism; 3',5'-cyclic GMP degradation; GMP from 3',5'-cyclic GMP: step 1/1.</text>
</comment>
<evidence type="ECO:0000259" key="23">
    <source>
        <dbReference type="SMART" id="SM00471"/>
    </source>
</evidence>
<dbReference type="Gene3D" id="1.10.1300.10">
    <property type="entry name" value="3'5'-cyclic nucleotide phosphodiesterase, catalytic domain"/>
    <property type="match status" value="1"/>
</dbReference>
<keyword evidence="12" id="KW-0142">cGMP-binding</keyword>
<evidence type="ECO:0000256" key="12">
    <source>
        <dbReference type="ARBA" id="ARBA00022992"/>
    </source>
</evidence>
<dbReference type="Proteomes" id="UP000186698">
    <property type="component" value="Chromosome 1S"/>
</dbReference>
<feature type="domain" description="HD/PDEase" evidence="23">
    <location>
        <begin position="690"/>
        <end position="858"/>
    </location>
</feature>
<dbReference type="Pfam" id="PF01590">
    <property type="entry name" value="GAF"/>
    <property type="match status" value="2"/>
</dbReference>
<feature type="binding site" evidence="17">
    <location>
        <position position="844"/>
    </location>
    <ligand>
        <name>AMP</name>
        <dbReference type="ChEBI" id="CHEBI:456215"/>
    </ligand>
</feature>
<feature type="domain" description="GAF" evidence="22">
    <location>
        <begin position="248"/>
        <end position="408"/>
    </location>
</feature>